<accession>A0AAU8NL42</accession>
<dbReference type="InterPro" id="IPR050386">
    <property type="entry name" value="Glycosyl_hydrolase_5"/>
</dbReference>
<sequence length="400" mass="44548">MMKKWKKLGIGSLALLFMAAAAFTGWSAKASAADMRSLTAAQITAEMGAGWNLGNQLEATVNGTPNETSWGNPTITPELIKKVKAAGFKTIRIPVSYLNYIGSAPNYTVNAAWLNRIQQVVDYAYNEGLYVIINMHGDGFHSIPGSWLHVNSGNQNVIRDKYQKVWQQVAAKFSGYNERLVFESMNEVFDGNYNNPNTSYYSNLNAYNQIFVDTVRKTGGNNNARWLLVPGWNTNIDYTVGNYGFVVPSDNFRSAAIPSSQKRIMISAHYYSPWDFAGEENGNITQWGATATNPAKKSTWGQEDYLDSQFKSMHDKFVTQGYPVVMGEFGSIDKSSYDSSSSTYRAVYAKAVTAAAKKYKLVPVYWDNGFNGQHGFALFNRFNNTVTQQNIINAIMQGMQ</sequence>
<dbReference type="EMBL" id="CP159992">
    <property type="protein sequence ID" value="XCP97731.1"/>
    <property type="molecule type" value="Genomic_DNA"/>
</dbReference>
<dbReference type="InterPro" id="IPR001547">
    <property type="entry name" value="Glyco_hydro_5"/>
</dbReference>
<evidence type="ECO:0000256" key="1">
    <source>
        <dbReference type="ARBA" id="ARBA00005641"/>
    </source>
</evidence>
<dbReference type="SUPFAM" id="SSF51445">
    <property type="entry name" value="(Trans)glycosidases"/>
    <property type="match status" value="1"/>
</dbReference>
<evidence type="ECO:0000313" key="10">
    <source>
        <dbReference type="EMBL" id="XCP97731.1"/>
    </source>
</evidence>
<proteinExistence type="inferred from homology"/>
<dbReference type="RefSeq" id="WP_366296392.1">
    <property type="nucleotide sequence ID" value="NZ_CP159992.1"/>
</dbReference>
<keyword evidence="6" id="KW-0624">Polysaccharide degradation</keyword>
<feature type="signal peptide" evidence="8">
    <location>
        <begin position="1"/>
        <end position="32"/>
    </location>
</feature>
<dbReference type="InterPro" id="IPR017853">
    <property type="entry name" value="GH"/>
</dbReference>
<evidence type="ECO:0000256" key="8">
    <source>
        <dbReference type="SAM" id="SignalP"/>
    </source>
</evidence>
<dbReference type="GO" id="GO:0008422">
    <property type="term" value="F:beta-glucosidase activity"/>
    <property type="evidence" value="ECO:0007669"/>
    <property type="project" value="TreeGrafter"/>
</dbReference>
<keyword evidence="3" id="KW-0136">Cellulose degradation</keyword>
<dbReference type="AlphaFoldDB" id="A0AAU8NL42"/>
<organism evidence="10">
    <name type="scientific">Paenibacillus sp. AN1007</name>
    <dbReference type="NCBI Taxonomy" id="3151385"/>
    <lineage>
        <taxon>Bacteria</taxon>
        <taxon>Bacillati</taxon>
        <taxon>Bacillota</taxon>
        <taxon>Bacilli</taxon>
        <taxon>Bacillales</taxon>
        <taxon>Paenibacillaceae</taxon>
        <taxon>Paenibacillus</taxon>
    </lineage>
</organism>
<feature type="chain" id="PRO_5043739659" evidence="8">
    <location>
        <begin position="33"/>
        <end position="400"/>
    </location>
</feature>
<keyword evidence="8" id="KW-0732">Signal</keyword>
<dbReference type="PANTHER" id="PTHR31297">
    <property type="entry name" value="GLUCAN ENDO-1,6-BETA-GLUCOSIDASE B"/>
    <property type="match status" value="1"/>
</dbReference>
<dbReference type="PROSITE" id="PS00659">
    <property type="entry name" value="GLYCOSYL_HYDROL_F5"/>
    <property type="match status" value="1"/>
</dbReference>
<comment type="similarity">
    <text evidence="1 7">Belongs to the glycosyl hydrolase 5 (cellulase A) family.</text>
</comment>
<keyword evidence="5 7" id="KW-0326">Glycosidase</keyword>
<evidence type="ECO:0000256" key="4">
    <source>
        <dbReference type="ARBA" id="ARBA00023277"/>
    </source>
</evidence>
<evidence type="ECO:0000256" key="3">
    <source>
        <dbReference type="ARBA" id="ARBA00023001"/>
    </source>
</evidence>
<dbReference type="GO" id="GO:0009986">
    <property type="term" value="C:cell surface"/>
    <property type="evidence" value="ECO:0007669"/>
    <property type="project" value="TreeGrafter"/>
</dbReference>
<evidence type="ECO:0000256" key="5">
    <source>
        <dbReference type="ARBA" id="ARBA00023295"/>
    </source>
</evidence>
<dbReference type="PANTHER" id="PTHR31297:SF41">
    <property type="entry name" value="ENDOGLUCANASE, PUTATIVE (AFU_ORTHOLOGUE AFUA_5G01830)-RELATED"/>
    <property type="match status" value="1"/>
</dbReference>
<dbReference type="InterPro" id="IPR018087">
    <property type="entry name" value="Glyco_hydro_5_CS"/>
</dbReference>
<keyword evidence="4" id="KW-0119">Carbohydrate metabolism</keyword>
<keyword evidence="2 7" id="KW-0378">Hydrolase</keyword>
<evidence type="ECO:0000256" key="7">
    <source>
        <dbReference type="RuleBase" id="RU361153"/>
    </source>
</evidence>
<reference evidence="10" key="1">
    <citation type="submission" date="2024-05" db="EMBL/GenBank/DDBJ databases">
        <title>Draft genome assemblies of 36 bacteria isolated from hibernating arctic ground squirrels.</title>
        <authorList>
            <person name="McKee H."/>
            <person name="Mullen L."/>
            <person name="Drown D.M."/>
            <person name="Duddleston K.N."/>
        </authorList>
    </citation>
    <scope>NUCLEOTIDE SEQUENCE</scope>
    <source>
        <strain evidence="10">AN1007</strain>
    </source>
</reference>
<dbReference type="Gene3D" id="3.20.20.80">
    <property type="entry name" value="Glycosidases"/>
    <property type="match status" value="1"/>
</dbReference>
<protein>
    <submittedName>
        <fullName evidence="10">Glycoside hydrolase family 5 protein</fullName>
    </submittedName>
</protein>
<dbReference type="Pfam" id="PF00150">
    <property type="entry name" value="Cellulase"/>
    <property type="match status" value="1"/>
</dbReference>
<evidence type="ECO:0000256" key="2">
    <source>
        <dbReference type="ARBA" id="ARBA00022801"/>
    </source>
</evidence>
<evidence type="ECO:0000256" key="6">
    <source>
        <dbReference type="ARBA" id="ARBA00023326"/>
    </source>
</evidence>
<name>A0AAU8NL42_9BACL</name>
<feature type="domain" description="Glycoside hydrolase family 5" evidence="9">
    <location>
        <begin position="60"/>
        <end position="371"/>
    </location>
</feature>
<dbReference type="GO" id="GO:0005576">
    <property type="term" value="C:extracellular region"/>
    <property type="evidence" value="ECO:0007669"/>
    <property type="project" value="TreeGrafter"/>
</dbReference>
<gene>
    <name evidence="10" type="ORF">ABXS70_13970</name>
</gene>
<dbReference type="GO" id="GO:0030245">
    <property type="term" value="P:cellulose catabolic process"/>
    <property type="evidence" value="ECO:0007669"/>
    <property type="project" value="UniProtKB-KW"/>
</dbReference>
<evidence type="ECO:0000259" key="9">
    <source>
        <dbReference type="Pfam" id="PF00150"/>
    </source>
</evidence>